<keyword evidence="1" id="KW-1133">Transmembrane helix</keyword>
<keyword evidence="1" id="KW-0472">Membrane</keyword>
<dbReference type="Proteomes" id="UP001149813">
    <property type="component" value="Unassembled WGS sequence"/>
</dbReference>
<evidence type="ECO:0000313" key="2">
    <source>
        <dbReference type="EMBL" id="KAJ1721191.1"/>
    </source>
</evidence>
<proteinExistence type="predicted"/>
<name>A0A9W7XXI9_9FUNG</name>
<evidence type="ECO:0000313" key="3">
    <source>
        <dbReference type="Proteomes" id="UP001149813"/>
    </source>
</evidence>
<reference evidence="2" key="1">
    <citation type="submission" date="2022-07" db="EMBL/GenBank/DDBJ databases">
        <title>Phylogenomic reconstructions and comparative analyses of Kickxellomycotina fungi.</title>
        <authorList>
            <person name="Reynolds N.K."/>
            <person name="Stajich J.E."/>
            <person name="Barry K."/>
            <person name="Grigoriev I.V."/>
            <person name="Crous P."/>
            <person name="Smith M.E."/>
        </authorList>
    </citation>
    <scope>NUCLEOTIDE SEQUENCE</scope>
    <source>
        <strain evidence="2">NBRC 32514</strain>
    </source>
</reference>
<comment type="caution">
    <text evidence="2">The sequence shown here is derived from an EMBL/GenBank/DDBJ whole genome shotgun (WGS) entry which is preliminary data.</text>
</comment>
<sequence>MGDGTTAEDTTGYLAEGILVATMVMVALVATVAAAAMAVVVVVTVEEVYPNFS</sequence>
<feature type="transmembrane region" description="Helical" evidence="1">
    <location>
        <begin position="18"/>
        <end position="45"/>
    </location>
</feature>
<keyword evidence="1" id="KW-0812">Transmembrane</keyword>
<gene>
    <name evidence="2" type="ORF">LPJ53_004268</name>
</gene>
<keyword evidence="3" id="KW-1185">Reference proteome</keyword>
<evidence type="ECO:0000256" key="1">
    <source>
        <dbReference type="SAM" id="Phobius"/>
    </source>
</evidence>
<organism evidence="2 3">
    <name type="scientific">Coemansia erecta</name>
    <dbReference type="NCBI Taxonomy" id="147472"/>
    <lineage>
        <taxon>Eukaryota</taxon>
        <taxon>Fungi</taxon>
        <taxon>Fungi incertae sedis</taxon>
        <taxon>Zoopagomycota</taxon>
        <taxon>Kickxellomycotina</taxon>
        <taxon>Kickxellomycetes</taxon>
        <taxon>Kickxellales</taxon>
        <taxon>Kickxellaceae</taxon>
        <taxon>Coemansia</taxon>
    </lineage>
</organism>
<dbReference type="EMBL" id="JANBOJ010000190">
    <property type="protein sequence ID" value="KAJ1721191.1"/>
    <property type="molecule type" value="Genomic_DNA"/>
</dbReference>
<protein>
    <submittedName>
        <fullName evidence="2">Uncharacterized protein</fullName>
    </submittedName>
</protein>
<accession>A0A9W7XXI9</accession>
<dbReference type="AlphaFoldDB" id="A0A9W7XXI9"/>